<dbReference type="SMART" id="SM00822">
    <property type="entry name" value="PKS_KR"/>
    <property type="match status" value="1"/>
</dbReference>
<comment type="caution">
    <text evidence="4">The sequence shown here is derived from an EMBL/GenBank/DDBJ whole genome shotgun (WGS) entry which is preliminary data.</text>
</comment>
<organism evidence="4 5">
    <name type="scientific">Mycolicibacterium porcinum</name>
    <dbReference type="NCBI Taxonomy" id="39693"/>
    <lineage>
        <taxon>Bacteria</taxon>
        <taxon>Bacillati</taxon>
        <taxon>Actinomycetota</taxon>
        <taxon>Actinomycetes</taxon>
        <taxon>Mycobacteriales</taxon>
        <taxon>Mycobacteriaceae</taxon>
        <taxon>Mycolicibacterium</taxon>
    </lineage>
</organism>
<dbReference type="SUPFAM" id="SSF51735">
    <property type="entry name" value="NAD(P)-binding Rossmann-fold domains"/>
    <property type="match status" value="1"/>
</dbReference>
<accession>A0AAW5SVS4</accession>
<dbReference type="EMBL" id="JACKVC010000006">
    <property type="protein sequence ID" value="MCV7386483.1"/>
    <property type="molecule type" value="Genomic_DNA"/>
</dbReference>
<evidence type="ECO:0000259" key="3">
    <source>
        <dbReference type="SMART" id="SM00822"/>
    </source>
</evidence>
<dbReference type="InterPro" id="IPR036291">
    <property type="entry name" value="NAD(P)-bd_dom_sf"/>
</dbReference>
<sequence>MSERCALITGASRGIGAEIARRLAGEGYDLALVARRAPGLSSFADQIRAEFGVQVREIAADLSDEAGVRRVATEHLDTFDRLDVLILNAGLGHYAPITESTMKNYDLTFNLNVRSAYMLLQDLLPLLRKSASTAPERGAKVVALASIAGVHPEAGLAAYGASKSALISLCDTVTLEEGEHGVTATALSPGFVDTDMTAWLDEPRTGMITTADVAELAVALTHLSANAAVGNIVIARRNSDPRRP</sequence>
<dbReference type="InterPro" id="IPR057326">
    <property type="entry name" value="KR_dom"/>
</dbReference>
<dbReference type="PANTHER" id="PTHR44196:SF1">
    <property type="entry name" value="DEHYDROGENASE_REDUCTASE SDR FAMILY MEMBER 7B"/>
    <property type="match status" value="1"/>
</dbReference>
<evidence type="ECO:0000313" key="5">
    <source>
        <dbReference type="Proteomes" id="UP001141659"/>
    </source>
</evidence>
<keyword evidence="2" id="KW-0560">Oxidoreductase</keyword>
<protein>
    <submittedName>
        <fullName evidence="4">SDR family oxidoreductase</fullName>
    </submittedName>
</protein>
<dbReference type="Gene3D" id="3.40.50.720">
    <property type="entry name" value="NAD(P)-binding Rossmann-like Domain"/>
    <property type="match status" value="1"/>
</dbReference>
<feature type="domain" description="Ketoreductase" evidence="3">
    <location>
        <begin position="4"/>
        <end position="202"/>
    </location>
</feature>
<reference evidence="4" key="1">
    <citation type="submission" date="2020-07" db="EMBL/GenBank/DDBJ databases">
        <authorList>
            <person name="Pettersson B.M.F."/>
            <person name="Behra P.R.K."/>
            <person name="Ramesh M."/>
            <person name="Das S."/>
            <person name="Dasgupta S."/>
            <person name="Kirsebom L.A."/>
        </authorList>
    </citation>
    <scope>NUCLEOTIDE SEQUENCE</scope>
    <source>
        <strain evidence="4">DSM 44242</strain>
    </source>
</reference>
<evidence type="ECO:0000256" key="2">
    <source>
        <dbReference type="ARBA" id="ARBA00023002"/>
    </source>
</evidence>
<dbReference type="PRINTS" id="PR00081">
    <property type="entry name" value="GDHRDH"/>
</dbReference>
<comment type="similarity">
    <text evidence="1">Belongs to the short-chain dehydrogenases/reductases (SDR) family.</text>
</comment>
<dbReference type="PANTHER" id="PTHR44196">
    <property type="entry name" value="DEHYDROGENASE/REDUCTASE SDR FAMILY MEMBER 7B"/>
    <property type="match status" value="1"/>
</dbReference>
<evidence type="ECO:0000256" key="1">
    <source>
        <dbReference type="ARBA" id="ARBA00006484"/>
    </source>
</evidence>
<dbReference type="RefSeq" id="WP_036446560.1">
    <property type="nucleotide sequence ID" value="NZ_JACKVC010000006.1"/>
</dbReference>
<dbReference type="CDD" id="cd05233">
    <property type="entry name" value="SDR_c"/>
    <property type="match status" value="1"/>
</dbReference>
<dbReference type="GO" id="GO:0016491">
    <property type="term" value="F:oxidoreductase activity"/>
    <property type="evidence" value="ECO:0007669"/>
    <property type="project" value="UniProtKB-KW"/>
</dbReference>
<dbReference type="Pfam" id="PF00106">
    <property type="entry name" value="adh_short"/>
    <property type="match status" value="1"/>
</dbReference>
<dbReference type="Proteomes" id="UP001141659">
    <property type="component" value="Unassembled WGS sequence"/>
</dbReference>
<dbReference type="GO" id="GO:0016020">
    <property type="term" value="C:membrane"/>
    <property type="evidence" value="ECO:0007669"/>
    <property type="project" value="TreeGrafter"/>
</dbReference>
<gene>
    <name evidence="4" type="ORF">H5P34_00280</name>
</gene>
<proteinExistence type="inferred from homology"/>
<name>A0AAW5SVS4_9MYCO</name>
<dbReference type="InterPro" id="IPR002347">
    <property type="entry name" value="SDR_fam"/>
</dbReference>
<dbReference type="AlphaFoldDB" id="A0AAW5SVS4"/>
<reference evidence="4" key="2">
    <citation type="journal article" date="2022" name="BMC Genomics">
        <title>Comparative genome analysis of mycobacteria focusing on tRNA and non-coding RNA.</title>
        <authorList>
            <person name="Behra P.R.K."/>
            <person name="Pettersson B.M.F."/>
            <person name="Ramesh M."/>
            <person name="Das S."/>
            <person name="Dasgupta S."/>
            <person name="Kirsebom L.A."/>
        </authorList>
    </citation>
    <scope>NUCLEOTIDE SEQUENCE</scope>
    <source>
        <strain evidence="4">DSM 44242</strain>
    </source>
</reference>
<evidence type="ECO:0000313" key="4">
    <source>
        <dbReference type="EMBL" id="MCV7386483.1"/>
    </source>
</evidence>